<gene>
    <name evidence="2" type="ORF">g.128238</name>
</gene>
<dbReference type="EMBL" id="GGMR01016994">
    <property type="protein sequence ID" value="MBY29613.1"/>
    <property type="molecule type" value="Transcribed_RNA"/>
</dbReference>
<evidence type="ECO:0000259" key="1">
    <source>
        <dbReference type="Pfam" id="PF16064"/>
    </source>
</evidence>
<accession>A0A2S2PJK0</accession>
<sequence>MVLHSLIILKHSIRNLDEKMDLLIEKSSKRNSENSNINDDDIIDYNNLNCLFPIEDVSTLNDIEEQLVSDKKYHKSLTNKLIGLGGKTVQIYIKRVMQLLFSDELLK</sequence>
<dbReference type="AlphaFoldDB" id="A0A2S2PJK0"/>
<dbReference type="InterPro" id="IPR032071">
    <property type="entry name" value="DUF4806"/>
</dbReference>
<protein>
    <recommendedName>
        <fullName evidence="1">DUF4806 domain-containing protein</fullName>
    </recommendedName>
</protein>
<reference evidence="2" key="1">
    <citation type="submission" date="2018-04" db="EMBL/GenBank/DDBJ databases">
        <title>Transcriptome of Schizaphis graminum biotype I.</title>
        <authorList>
            <person name="Scully E.D."/>
            <person name="Geib S.M."/>
            <person name="Palmer N.A."/>
            <person name="Koch K."/>
            <person name="Bradshaw J."/>
            <person name="Heng-Moss T."/>
            <person name="Sarath G."/>
        </authorList>
    </citation>
    <scope>NUCLEOTIDE SEQUENCE</scope>
</reference>
<evidence type="ECO:0000313" key="2">
    <source>
        <dbReference type="EMBL" id="MBY29613.1"/>
    </source>
</evidence>
<feature type="domain" description="DUF4806" evidence="1">
    <location>
        <begin position="51"/>
        <end position="106"/>
    </location>
</feature>
<dbReference type="Pfam" id="PF16064">
    <property type="entry name" value="DUF4806"/>
    <property type="match status" value="1"/>
</dbReference>
<name>A0A2S2PJK0_SCHGA</name>
<proteinExistence type="predicted"/>
<organism evidence="2">
    <name type="scientific">Schizaphis graminum</name>
    <name type="common">Green bug aphid</name>
    <dbReference type="NCBI Taxonomy" id="13262"/>
    <lineage>
        <taxon>Eukaryota</taxon>
        <taxon>Metazoa</taxon>
        <taxon>Ecdysozoa</taxon>
        <taxon>Arthropoda</taxon>
        <taxon>Hexapoda</taxon>
        <taxon>Insecta</taxon>
        <taxon>Pterygota</taxon>
        <taxon>Neoptera</taxon>
        <taxon>Paraneoptera</taxon>
        <taxon>Hemiptera</taxon>
        <taxon>Sternorrhyncha</taxon>
        <taxon>Aphidomorpha</taxon>
        <taxon>Aphidoidea</taxon>
        <taxon>Aphididae</taxon>
        <taxon>Aphidini</taxon>
        <taxon>Schizaphis</taxon>
    </lineage>
</organism>